<sequence>MYPLFAIETSRRFSGYVGLSIACMLSATLSTFSSGANSIATVILEDISKQLTKKYSMLNEEQLIIRMFGVFATSILNIYFLGLFLSELKVKVLKVESNMVPYEFRPNQVFDPKKHMLDVVAKQYLEQATSDVHHLVPADVIADGNCLYHSIVLLMNNPAVTWSELRGI</sequence>
<dbReference type="PROSITE" id="PS50283">
    <property type="entry name" value="NA_SOLUT_SYMP_3"/>
    <property type="match status" value="1"/>
</dbReference>
<dbReference type="GO" id="GO:0015293">
    <property type="term" value="F:symporter activity"/>
    <property type="evidence" value="ECO:0007669"/>
    <property type="project" value="TreeGrafter"/>
</dbReference>
<evidence type="ECO:0000313" key="14">
    <source>
        <dbReference type="Proteomes" id="UP000663868"/>
    </source>
</evidence>
<protein>
    <recommendedName>
        <fullName evidence="12">OTU domain-containing protein</fullName>
    </recommendedName>
</protein>
<evidence type="ECO:0000256" key="1">
    <source>
        <dbReference type="ARBA" id="ARBA00004651"/>
    </source>
</evidence>
<evidence type="ECO:0000256" key="10">
    <source>
        <dbReference type="ARBA" id="ARBA00023201"/>
    </source>
</evidence>
<name>A0A819U1M5_9BILA</name>
<evidence type="ECO:0000256" key="5">
    <source>
        <dbReference type="ARBA" id="ARBA00022692"/>
    </source>
</evidence>
<dbReference type="InterPro" id="IPR038377">
    <property type="entry name" value="Na/Glc_symporter_sf"/>
</dbReference>
<evidence type="ECO:0000256" key="2">
    <source>
        <dbReference type="ARBA" id="ARBA00006434"/>
    </source>
</evidence>
<keyword evidence="4" id="KW-1003">Cell membrane</keyword>
<evidence type="ECO:0000256" key="7">
    <source>
        <dbReference type="ARBA" id="ARBA00023053"/>
    </source>
</evidence>
<dbReference type="EMBL" id="CAJOBB010004424">
    <property type="protein sequence ID" value="CAF4088557.1"/>
    <property type="molecule type" value="Genomic_DNA"/>
</dbReference>
<comment type="caution">
    <text evidence="13">The sequence shown here is derived from an EMBL/GenBank/DDBJ whole genome shotgun (WGS) entry which is preliminary data.</text>
</comment>
<proteinExistence type="inferred from homology"/>
<dbReference type="InterPro" id="IPR051163">
    <property type="entry name" value="Sodium:Solute_Symporter_SSF"/>
</dbReference>
<keyword evidence="10" id="KW-0739">Sodium transport</keyword>
<evidence type="ECO:0000256" key="8">
    <source>
        <dbReference type="ARBA" id="ARBA00023065"/>
    </source>
</evidence>
<comment type="similarity">
    <text evidence="2">Belongs to the sodium:solute symporter (SSF) (TC 2.A.21) family.</text>
</comment>
<evidence type="ECO:0000256" key="9">
    <source>
        <dbReference type="ARBA" id="ARBA00023136"/>
    </source>
</evidence>
<feature type="transmembrane region" description="Helical" evidence="11">
    <location>
        <begin position="21"/>
        <end position="43"/>
    </location>
</feature>
<comment type="subcellular location">
    <subcellularLocation>
        <location evidence="1">Cell membrane</location>
        <topology evidence="1">Multi-pass membrane protein</topology>
    </subcellularLocation>
</comment>
<keyword evidence="5 11" id="KW-0812">Transmembrane</keyword>
<feature type="transmembrane region" description="Helical" evidence="11">
    <location>
        <begin position="63"/>
        <end position="85"/>
    </location>
</feature>
<evidence type="ECO:0000256" key="4">
    <source>
        <dbReference type="ARBA" id="ARBA00022475"/>
    </source>
</evidence>
<keyword evidence="3" id="KW-0813">Transport</keyword>
<reference evidence="13" key="1">
    <citation type="submission" date="2021-02" db="EMBL/GenBank/DDBJ databases">
        <authorList>
            <person name="Nowell W R."/>
        </authorList>
    </citation>
    <scope>NUCLEOTIDE SEQUENCE</scope>
</reference>
<evidence type="ECO:0000256" key="6">
    <source>
        <dbReference type="ARBA" id="ARBA00022989"/>
    </source>
</evidence>
<dbReference type="PANTHER" id="PTHR42985">
    <property type="entry name" value="SODIUM-COUPLED MONOCARBOXYLATE TRANSPORTER"/>
    <property type="match status" value="1"/>
</dbReference>
<dbReference type="Gene3D" id="1.20.1730.10">
    <property type="entry name" value="Sodium/glucose cotransporter"/>
    <property type="match status" value="1"/>
</dbReference>
<evidence type="ECO:0000256" key="3">
    <source>
        <dbReference type="ARBA" id="ARBA00022448"/>
    </source>
</evidence>
<dbReference type="AlphaFoldDB" id="A0A819U1M5"/>
<keyword evidence="8" id="KW-0406">Ion transport</keyword>
<organism evidence="13 14">
    <name type="scientific">Adineta steineri</name>
    <dbReference type="NCBI Taxonomy" id="433720"/>
    <lineage>
        <taxon>Eukaryota</taxon>
        <taxon>Metazoa</taxon>
        <taxon>Spiralia</taxon>
        <taxon>Gnathifera</taxon>
        <taxon>Rotifera</taxon>
        <taxon>Eurotatoria</taxon>
        <taxon>Bdelloidea</taxon>
        <taxon>Adinetida</taxon>
        <taxon>Adinetidae</taxon>
        <taxon>Adineta</taxon>
    </lineage>
</organism>
<dbReference type="InterPro" id="IPR003323">
    <property type="entry name" value="OTU_dom"/>
</dbReference>
<dbReference type="GO" id="GO:0005886">
    <property type="term" value="C:plasma membrane"/>
    <property type="evidence" value="ECO:0007669"/>
    <property type="project" value="UniProtKB-SubCell"/>
</dbReference>
<keyword evidence="6 11" id="KW-1133">Transmembrane helix</keyword>
<evidence type="ECO:0000259" key="12">
    <source>
        <dbReference type="PROSITE" id="PS50802"/>
    </source>
</evidence>
<accession>A0A819U1M5</accession>
<evidence type="ECO:0000313" key="13">
    <source>
        <dbReference type="EMBL" id="CAF4088557.1"/>
    </source>
</evidence>
<keyword evidence="7" id="KW-0915">Sodium</keyword>
<dbReference type="Proteomes" id="UP000663868">
    <property type="component" value="Unassembled WGS sequence"/>
</dbReference>
<keyword evidence="9 11" id="KW-0472">Membrane</keyword>
<dbReference type="PROSITE" id="PS50802">
    <property type="entry name" value="OTU"/>
    <property type="match status" value="1"/>
</dbReference>
<gene>
    <name evidence="13" type="ORF">KXQ929_LOCUS33811</name>
</gene>
<dbReference type="PANTHER" id="PTHR42985:SF40">
    <property type="entry name" value="LD47995P-RELATED"/>
    <property type="match status" value="1"/>
</dbReference>
<dbReference type="CDD" id="cd22744">
    <property type="entry name" value="OTU"/>
    <property type="match status" value="1"/>
</dbReference>
<dbReference type="GO" id="GO:0006814">
    <property type="term" value="P:sodium ion transport"/>
    <property type="evidence" value="ECO:0007669"/>
    <property type="project" value="UniProtKB-KW"/>
</dbReference>
<feature type="domain" description="OTU" evidence="12">
    <location>
        <begin position="135"/>
        <end position="168"/>
    </location>
</feature>
<evidence type="ECO:0000256" key="11">
    <source>
        <dbReference type="SAM" id="Phobius"/>
    </source>
</evidence>
<dbReference type="InterPro" id="IPR001734">
    <property type="entry name" value="Na/solute_symporter"/>
</dbReference>